<keyword evidence="3" id="KW-1185">Reference proteome</keyword>
<gene>
    <name evidence="2" type="ORF">HYALB_00005903</name>
</gene>
<organism evidence="2 3">
    <name type="scientific">Hymenoscyphus albidus</name>
    <dbReference type="NCBI Taxonomy" id="595503"/>
    <lineage>
        <taxon>Eukaryota</taxon>
        <taxon>Fungi</taxon>
        <taxon>Dikarya</taxon>
        <taxon>Ascomycota</taxon>
        <taxon>Pezizomycotina</taxon>
        <taxon>Leotiomycetes</taxon>
        <taxon>Helotiales</taxon>
        <taxon>Helotiaceae</taxon>
        <taxon>Hymenoscyphus</taxon>
    </lineage>
</organism>
<comment type="caution">
    <text evidence="2">The sequence shown here is derived from an EMBL/GenBank/DDBJ whole genome shotgun (WGS) entry which is preliminary data.</text>
</comment>
<dbReference type="InterPro" id="IPR011009">
    <property type="entry name" value="Kinase-like_dom_sf"/>
</dbReference>
<dbReference type="AlphaFoldDB" id="A0A9N9Q8C1"/>
<dbReference type="PROSITE" id="PS50011">
    <property type="entry name" value="PROTEIN_KINASE_DOM"/>
    <property type="match status" value="1"/>
</dbReference>
<protein>
    <recommendedName>
        <fullName evidence="1">Protein kinase domain-containing protein</fullName>
    </recommendedName>
</protein>
<dbReference type="Pfam" id="PF00069">
    <property type="entry name" value="Pkinase"/>
    <property type="match status" value="1"/>
</dbReference>
<dbReference type="PANTHER" id="PTHR24359">
    <property type="entry name" value="SERINE/THREONINE-PROTEIN KINASE SBK1"/>
    <property type="match status" value="1"/>
</dbReference>
<dbReference type="EMBL" id="CAJVRM010000251">
    <property type="protein sequence ID" value="CAG8978317.1"/>
    <property type="molecule type" value="Genomic_DNA"/>
</dbReference>
<feature type="domain" description="Protein kinase" evidence="1">
    <location>
        <begin position="421"/>
        <end position="770"/>
    </location>
</feature>
<accession>A0A9N9Q8C1</accession>
<sequence length="770" mass="88589">MVSPSKTMEKLLQREMKRYFDNGERDLNPFHIHRMILASQHENWRFYIRDLILGLKEQSDLVTLTQVRSQQERLSPPDDFVVKFIDRQKLKKIEDQVLDLITVFESSQNTLLRLQRQYKIHCVPERCLECICSMVIEEFEEQICEIRENLKKVEVLHQRVQGTAHLLSDILDYENSQALHGLVQESKDENNKMRLLTERSAQDAAAMKILTVITLIYLPISVVRWTFDMSEKFHLLEGLANGHKLRKLILGFQVESPRGSDDYFIPDNLINALEHDVIVAHLKKEHSDLARDNEKCHYYARKICASKKRLFILLVGFKLNVDWEKAKTILLHEAFHDKELPFCRGYIRGNSYVLCNRDHKGYVQKSHENCGLPLLQNWEAHDVQTLQRDQWSVQAPRFMSFHGEIPHLALPDRVIMPFIENNEKDEKEGGGYGEVWSVRIHPSHQNLIRSNNDQEPKLAIKRLFKDVDFNQENRILQALTTKHHPHLMGLLATYSLGNKYHSVFPYAKANLRQFWNSIDMSDLNGEFLLWVIDQIEGLASALAAIHIFEPKKTTSSARNQVATLNISNLRNPTLPSNFVDIPTDETFGRHGDIKPENILLVDESEGSGTEGILQIADFGLGRFHRIESRSLQNPVGMRGSATYSPPKLVTGILVSRAYDIWSLGCTFPEFVTWLCTGKDGLKSLSDKRMVKGAYGWDDDYYYTDNGGPRGVADSAPVRASVKDWIYGLPQNDRCSRCLSEILDIIENRMIVIDPKSRISAEGLKPNCIQF</sequence>
<evidence type="ECO:0000313" key="3">
    <source>
        <dbReference type="Proteomes" id="UP000701801"/>
    </source>
</evidence>
<proteinExistence type="predicted"/>
<dbReference type="SMART" id="SM00220">
    <property type="entry name" value="S_TKc"/>
    <property type="match status" value="1"/>
</dbReference>
<dbReference type="Gene3D" id="1.10.510.10">
    <property type="entry name" value="Transferase(Phosphotransferase) domain 1"/>
    <property type="match status" value="1"/>
</dbReference>
<dbReference type="GO" id="GO:0004674">
    <property type="term" value="F:protein serine/threonine kinase activity"/>
    <property type="evidence" value="ECO:0007669"/>
    <property type="project" value="TreeGrafter"/>
</dbReference>
<dbReference type="InterPro" id="IPR000719">
    <property type="entry name" value="Prot_kinase_dom"/>
</dbReference>
<dbReference type="Proteomes" id="UP000701801">
    <property type="component" value="Unassembled WGS sequence"/>
</dbReference>
<name>A0A9N9Q8C1_9HELO</name>
<dbReference type="OrthoDB" id="1046782at2759"/>
<evidence type="ECO:0000313" key="2">
    <source>
        <dbReference type="EMBL" id="CAG8978317.1"/>
    </source>
</evidence>
<dbReference type="PANTHER" id="PTHR24359:SF1">
    <property type="entry name" value="INHIBITOR OF NUCLEAR FACTOR KAPPA-B KINASE EPSILON SUBUNIT HOMOLOG 1-RELATED"/>
    <property type="match status" value="1"/>
</dbReference>
<evidence type="ECO:0000259" key="1">
    <source>
        <dbReference type="PROSITE" id="PS50011"/>
    </source>
</evidence>
<dbReference type="GO" id="GO:0005524">
    <property type="term" value="F:ATP binding"/>
    <property type="evidence" value="ECO:0007669"/>
    <property type="project" value="InterPro"/>
</dbReference>
<dbReference type="SUPFAM" id="SSF56112">
    <property type="entry name" value="Protein kinase-like (PK-like)"/>
    <property type="match status" value="1"/>
</dbReference>
<reference evidence="2" key="1">
    <citation type="submission" date="2021-07" db="EMBL/GenBank/DDBJ databases">
        <authorList>
            <person name="Durling M."/>
        </authorList>
    </citation>
    <scope>NUCLEOTIDE SEQUENCE</scope>
</reference>